<evidence type="ECO:0000259" key="2">
    <source>
        <dbReference type="PROSITE" id="PS50805"/>
    </source>
</evidence>
<protein>
    <submittedName>
        <fullName evidence="3">Zinc finger protein 333</fullName>
    </submittedName>
</protein>
<dbReference type="Pfam" id="PF01352">
    <property type="entry name" value="KRAB"/>
    <property type="match status" value="1"/>
</dbReference>
<dbReference type="Bgee" id="ENSPANG00000029285">
    <property type="expression patterns" value="Expressed in olfactory bulb and 66 other cell types or tissues"/>
</dbReference>
<dbReference type="SUPFAM" id="SSF109640">
    <property type="entry name" value="KRAB domain (Kruppel-associated box)"/>
    <property type="match status" value="1"/>
</dbReference>
<feature type="region of interest" description="Disordered" evidence="1">
    <location>
        <begin position="62"/>
        <end position="100"/>
    </location>
</feature>
<dbReference type="GO" id="GO:0006355">
    <property type="term" value="P:regulation of DNA-templated transcription"/>
    <property type="evidence" value="ECO:0007669"/>
    <property type="project" value="InterPro"/>
</dbReference>
<keyword evidence="4" id="KW-1185">Reference proteome</keyword>
<reference evidence="3" key="3">
    <citation type="submission" date="2025-09" db="UniProtKB">
        <authorList>
            <consortium name="Ensembl"/>
        </authorList>
    </citation>
    <scope>IDENTIFICATION</scope>
</reference>
<organism evidence="3 4">
    <name type="scientific">Papio anubis</name>
    <name type="common">Olive baboon</name>
    <dbReference type="NCBI Taxonomy" id="9555"/>
    <lineage>
        <taxon>Eukaryota</taxon>
        <taxon>Metazoa</taxon>
        <taxon>Chordata</taxon>
        <taxon>Craniata</taxon>
        <taxon>Vertebrata</taxon>
        <taxon>Euteleostomi</taxon>
        <taxon>Mammalia</taxon>
        <taxon>Eutheria</taxon>
        <taxon>Euarchontoglires</taxon>
        <taxon>Primates</taxon>
        <taxon>Haplorrhini</taxon>
        <taxon>Catarrhini</taxon>
        <taxon>Cercopithecidae</taxon>
        <taxon>Cercopithecinae</taxon>
        <taxon>Papio</taxon>
    </lineage>
</organism>
<dbReference type="GeneTree" id="ENSGT00940000163161"/>
<reference evidence="3 4" key="1">
    <citation type="submission" date="2012-03" db="EMBL/GenBank/DDBJ databases">
        <title>Whole Genome Assembly of Papio anubis.</title>
        <authorList>
            <person name="Liu Y.L."/>
            <person name="Abraham K.A."/>
            <person name="Akbar H.A."/>
            <person name="Ali S.A."/>
            <person name="Anosike U.A."/>
            <person name="Aqrawi P.A."/>
            <person name="Arias F.A."/>
            <person name="Attaway T.A."/>
            <person name="Awwad R.A."/>
            <person name="Babu C.B."/>
            <person name="Bandaranaike D.B."/>
            <person name="Battles P.B."/>
            <person name="Bell A.B."/>
            <person name="Beltran B.B."/>
            <person name="Berhane-Mersha D.B."/>
            <person name="Bess C.B."/>
            <person name="Bickham C.B."/>
            <person name="Bolden T.B."/>
            <person name="Carter K.C."/>
            <person name="Chau D.C."/>
            <person name="Chavez A.C."/>
            <person name="Clerc-Blankenburg K.C."/>
            <person name="Coyle M.C."/>
            <person name="Dao M.D."/>
            <person name="Davila M.L.D."/>
            <person name="Davy-Carroll L.D."/>
            <person name="Denson S.D."/>
            <person name="Dinh H.D."/>
            <person name="Fernandez S.F."/>
            <person name="Fernando P.F."/>
            <person name="Forbes L.F."/>
            <person name="Francis C.F."/>
            <person name="Francisco L.F."/>
            <person name="Fu Q.F."/>
            <person name="Garcia-Iii R.G."/>
            <person name="Garrett T.G."/>
            <person name="Gross S.G."/>
            <person name="Gubbala S.G."/>
            <person name="Hirani K.H."/>
            <person name="Hogues M.H."/>
            <person name="Hollins B.H."/>
            <person name="Jackson L.J."/>
            <person name="Javaid M.J."/>
            <person name="Jhangiani S.J."/>
            <person name="Johnson A.J."/>
            <person name="Johnson B.J."/>
            <person name="Jones J.J."/>
            <person name="Joshi V.J."/>
            <person name="Kalu J.K."/>
            <person name="Khan N.K."/>
            <person name="Korchina V.K."/>
            <person name="Kovar C.K."/>
            <person name="Lago L.L."/>
            <person name="Lara F.L."/>
            <person name="Le T.-K.L."/>
            <person name="Lee S.L."/>
            <person name="Legall-Iii F.L."/>
            <person name="Lemon S.L."/>
            <person name="Liu J.L."/>
            <person name="Liu Y.-S.L."/>
            <person name="Liyanage D.L."/>
            <person name="Lopez J.L."/>
            <person name="Lorensuhewa L.L."/>
            <person name="Mata R.M."/>
            <person name="Mathew T.M."/>
            <person name="Mercado C.M."/>
            <person name="Mercado I.M."/>
            <person name="Morales K.M."/>
            <person name="Morgan M.M."/>
            <person name="Munidasa M.M."/>
            <person name="Ngo D.N."/>
            <person name="Nguyen L.N."/>
            <person name="Nguyen T.N."/>
            <person name="Nguyen N.N."/>
            <person name="Obregon M.O."/>
            <person name="Okwuonu G.O."/>
            <person name="Ongeri F.O."/>
            <person name="Onwere C.O."/>
            <person name="Osifeso I.O."/>
            <person name="Parra A.P."/>
            <person name="Patil S.P."/>
            <person name="Perez A.P."/>
            <person name="Perez Y.P."/>
            <person name="Pham C.P."/>
            <person name="Pu L.-L.P."/>
            <person name="Puazo M.P."/>
            <person name="Quiroz J.Q."/>
            <person name="Rouhana J.R."/>
            <person name="Ruiz M.R."/>
            <person name="Ruiz S.-J.R."/>
            <person name="Saada N.S."/>
            <person name="Santibanez J.S."/>
            <person name="Scheel M.S."/>
            <person name="Schneider B.S."/>
            <person name="Simmons D.S."/>
            <person name="Sisson I.S."/>
            <person name="Tang L.-Y.T."/>
            <person name="Thornton R.T."/>
            <person name="Tisius J.T."/>
            <person name="Toledanes G.T."/>
            <person name="Trejos Z.T."/>
            <person name="Usmani K.U."/>
            <person name="Varghese R.V."/>
            <person name="Vattathil S.V."/>
            <person name="Vee V.V."/>
            <person name="Walker D.W."/>
            <person name="Weissenberger G.W."/>
            <person name="White C.W."/>
            <person name="Williams A.W."/>
            <person name="Woodworth J.W."/>
            <person name="Wright R.W."/>
            <person name="Zhu Y.Z."/>
            <person name="Han Y.H."/>
            <person name="Newsham I.N."/>
            <person name="Nazareth L.N."/>
            <person name="Worley K.W."/>
            <person name="Muzny D.M."/>
            <person name="Rogers J.R."/>
            <person name="Gibbs R.G."/>
        </authorList>
    </citation>
    <scope>NUCLEOTIDE SEQUENCE [LARGE SCALE GENOMIC DNA]</scope>
</reference>
<reference evidence="3" key="2">
    <citation type="submission" date="2025-08" db="UniProtKB">
        <authorList>
            <consortium name="Ensembl"/>
        </authorList>
    </citation>
    <scope>IDENTIFICATION</scope>
</reference>
<accession>A0A2I3LH24</accession>
<dbReference type="SMART" id="SM00349">
    <property type="entry name" value="KRAB"/>
    <property type="match status" value="1"/>
</dbReference>
<evidence type="ECO:0000313" key="4">
    <source>
        <dbReference type="Proteomes" id="UP000028761"/>
    </source>
</evidence>
<dbReference type="InterPro" id="IPR001909">
    <property type="entry name" value="KRAB"/>
</dbReference>
<feature type="domain" description="KRAB" evidence="2">
    <location>
        <begin position="4"/>
        <end position="85"/>
    </location>
</feature>
<dbReference type="AlphaFoldDB" id="A0A2I3LH24"/>
<feature type="region of interest" description="Disordered" evidence="1">
    <location>
        <begin position="134"/>
        <end position="167"/>
    </location>
</feature>
<proteinExistence type="predicted"/>
<dbReference type="CDD" id="cd07765">
    <property type="entry name" value="KRAB_A-box"/>
    <property type="match status" value="1"/>
</dbReference>
<evidence type="ECO:0000313" key="3">
    <source>
        <dbReference type="Ensembl" id="ENSPANP00000022750.1"/>
    </source>
</evidence>
<dbReference type="InterPro" id="IPR036051">
    <property type="entry name" value="KRAB_dom_sf"/>
</dbReference>
<dbReference type="PROSITE" id="PS50805">
    <property type="entry name" value="KRAB"/>
    <property type="match status" value="1"/>
</dbReference>
<sequence length="167" mass="17586">MESVTLEDVAVEFIQEWALLDSARRSLCRYGMLDRCRTLTSRGAGAVPEDAAGALYRSEGDTIDSGGPASSPGAALVSGMHGTEGRCADSEGVDTSAYAGPPRPVGGRGFWEQFLDLGHVLLFSIFLRVTPPLSSSSGGAMGTRKQSQRKQPLFRGAHSPLGGQSLK</sequence>
<dbReference type="Proteomes" id="UP000028761">
    <property type="component" value="Chromosome 20"/>
</dbReference>
<evidence type="ECO:0000256" key="1">
    <source>
        <dbReference type="SAM" id="MobiDB-lite"/>
    </source>
</evidence>
<name>A0A2I3LH24_PAPAN</name>
<dbReference type="Ensembl" id="ENSPANT00000038309.2">
    <property type="protein sequence ID" value="ENSPANP00000022750.1"/>
    <property type="gene ID" value="ENSPANG00000029285.2"/>
</dbReference>
<gene>
    <name evidence="3" type="primary">ZNF333</name>
</gene>
<dbReference type="Gene3D" id="6.10.140.140">
    <property type="match status" value="1"/>
</dbReference>